<reference evidence="2" key="1">
    <citation type="journal article" date="2023" name="Commun. Biol.">
        <title>Genome analysis of Parmales, the sister group of diatoms, reveals the evolutionary specialization of diatoms from phago-mixotrophs to photoautotrophs.</title>
        <authorList>
            <person name="Ban H."/>
            <person name="Sato S."/>
            <person name="Yoshikawa S."/>
            <person name="Yamada K."/>
            <person name="Nakamura Y."/>
            <person name="Ichinomiya M."/>
            <person name="Sato N."/>
            <person name="Blanc-Mathieu R."/>
            <person name="Endo H."/>
            <person name="Kuwata A."/>
            <person name="Ogata H."/>
        </authorList>
    </citation>
    <scope>NUCLEOTIDE SEQUENCE [LARGE SCALE GENOMIC DNA]</scope>
    <source>
        <strain evidence="2">NIES 3699</strain>
    </source>
</reference>
<gene>
    <name evidence="1" type="ORF">TrVE_jg5199</name>
</gene>
<proteinExistence type="predicted"/>
<dbReference type="EMBL" id="BRXX01000601">
    <property type="protein sequence ID" value="GMH49616.1"/>
    <property type="molecule type" value="Genomic_DNA"/>
</dbReference>
<dbReference type="AlphaFoldDB" id="A0A9W6ZCD3"/>
<protein>
    <submittedName>
        <fullName evidence="1">Uncharacterized protein</fullName>
    </submittedName>
</protein>
<sequence length="913" mass="106609">MDLKTLDVHDRRTVELILVQKWDKAVRNIALHPSPPHHSVFQLLVQKAPQLDPPHWFFLLLFRLMPEFARLEEFQICTKTVQEENGLGYSSEMAEFFKGNGGGYEERLAMMRSDIWAFEEAIAVWSPQLYNDDEVKQAFGRMKGWGLKSHEMLLDCIRRDDIRRACVLSFVFESLLFSKEAKEVKITKWMKEKFKDKRVLLSLEPTLAGLKTNAFHGIHSVIGETYFECLYVLKRDLKVLEVIECTDEVSEEYLDKPLDESDFTTLNEVPKIIKDLSLEYRLRSEFLTEIVDNAQVFFGRVPFGSLCFDVLGAAKKFEELESQNDVARGLLTDLCDGLAQTFEMIDKSKGFLHGSKPSLKRAFALMIEAVRYAHNESIEARSFSGTFMEWNVKRLSTKIKTSFEDFRMKIKTFVSLLSMEHEEFQFERSEEREQYQEKNMESYQNVLGQFKEDCNGEREKSFEHTGDSKKWDQQIATQQLQASERSRLQTEIECHQEALDDMQGAIAMNDFQLSMLEKDVEFKLLGFNAATVNREIAYFQVKALEHEVEVLERSLQIASVQEKLCVLNEATPEEFREAATQILEDIHISEKLMLIEIAETGDDDGHYPEINLDTLDEAIDNLRKQQVGYHQDRIVANRKAQKYSKALLEARGRQTVHNEKVAKEFGLNNRDIAFQGFFDEVLEERGRRTTVDEGKVSVNDFVKEMDEKQEQGRAVCITNEEKERGIRIEEVHRNRLLELELEEKRRQQEAAKAARLAKLEADIYDEAFDLTVEITEAKFAYEEEKQLIQIKDVWAVQERKRRIFEEVLEKQKAIIRKRYEQEEIDRLERAKELERIMALPDAPPLSPTVVSKRVAGMVKKRQTVAVRKLDTDAKIIKAQEKYKQYVDDQERYEMEEAEERRRIMELVRARVNK</sequence>
<comment type="caution">
    <text evidence="1">The sequence shown here is derived from an EMBL/GenBank/DDBJ whole genome shotgun (WGS) entry which is preliminary data.</text>
</comment>
<name>A0A9W6ZCD3_9STRA</name>
<accession>A0A9W6ZCD3</accession>
<keyword evidence="2" id="KW-1185">Reference proteome</keyword>
<evidence type="ECO:0000313" key="2">
    <source>
        <dbReference type="Proteomes" id="UP001165160"/>
    </source>
</evidence>
<organism evidence="1 2">
    <name type="scientific">Triparma verrucosa</name>
    <dbReference type="NCBI Taxonomy" id="1606542"/>
    <lineage>
        <taxon>Eukaryota</taxon>
        <taxon>Sar</taxon>
        <taxon>Stramenopiles</taxon>
        <taxon>Ochrophyta</taxon>
        <taxon>Bolidophyceae</taxon>
        <taxon>Parmales</taxon>
        <taxon>Triparmaceae</taxon>
        <taxon>Triparma</taxon>
    </lineage>
</organism>
<evidence type="ECO:0000313" key="1">
    <source>
        <dbReference type="EMBL" id="GMH49616.1"/>
    </source>
</evidence>
<dbReference type="Proteomes" id="UP001165160">
    <property type="component" value="Unassembled WGS sequence"/>
</dbReference>